<dbReference type="EMBL" id="CAAALY010016199">
    <property type="protein sequence ID" value="VEL12900.1"/>
    <property type="molecule type" value="Genomic_DNA"/>
</dbReference>
<dbReference type="OrthoDB" id="6247992at2759"/>
<protein>
    <recommendedName>
        <fullName evidence="11">Large ribosomal subunit protein mL64</fullName>
    </recommendedName>
    <alternativeName>
        <fullName evidence="10">39S ribosomal protein L59, mitochondrial</fullName>
    </alternativeName>
    <alternativeName>
        <fullName evidence="12">Growth arrest and DNA damage-inducible proteins-interacting protein 1</fullName>
    </alternativeName>
</protein>
<dbReference type="GO" id="GO:0005840">
    <property type="term" value="C:ribosome"/>
    <property type="evidence" value="ECO:0007669"/>
    <property type="project" value="UniProtKB-KW"/>
</dbReference>
<dbReference type="PANTHER" id="PTHR31761:SF1">
    <property type="entry name" value="LARGE RIBOSOMAL SUBUNIT PROTEIN ML64"/>
    <property type="match status" value="1"/>
</dbReference>
<sequence>MRLYNSILLRCPNYFFIPLRGRKYYINWRSHDQLTDYQNLTRGWPSVYEQWHSELKDSILPSEFQALDINRLPRHLRSRSKCKVEPFLPIEVEGTPLDYKRRLYALYGSSSLVDPSELFPTSRDIKYERLKESQFERPVMEVINEKKDEKEAFKLKVAQTMKNIQREMEKMPKLIEKLNSHQAALRENKILRESKNKELLEEARDRFGYRVDIRDEKFLKLKQEKFQEEIEDKKRIKRGKKSAQR</sequence>
<evidence type="ECO:0000256" key="10">
    <source>
        <dbReference type="ARBA" id="ARBA00030700"/>
    </source>
</evidence>
<keyword evidence="15" id="KW-1185">Reference proteome</keyword>
<dbReference type="AlphaFoldDB" id="A0A3S5CJA9"/>
<evidence type="ECO:0000256" key="6">
    <source>
        <dbReference type="ARBA" id="ARBA00023128"/>
    </source>
</evidence>
<name>A0A3S5CJA9_9PLAT</name>
<dbReference type="Pfam" id="PF10147">
    <property type="entry name" value="CR6_interact"/>
    <property type="match status" value="1"/>
</dbReference>
<dbReference type="GO" id="GO:1990904">
    <property type="term" value="C:ribonucleoprotein complex"/>
    <property type="evidence" value="ECO:0007669"/>
    <property type="project" value="UniProtKB-KW"/>
</dbReference>
<gene>
    <name evidence="14" type="ORF">PXEA_LOCUS6340</name>
</gene>
<evidence type="ECO:0000256" key="8">
    <source>
        <dbReference type="ARBA" id="ARBA00023274"/>
    </source>
</evidence>
<dbReference type="InterPro" id="IPR043035">
    <property type="entry name" value="Ribosomal_mL64_sf"/>
</dbReference>
<proteinExistence type="inferred from homology"/>
<evidence type="ECO:0000256" key="12">
    <source>
        <dbReference type="ARBA" id="ARBA00035485"/>
    </source>
</evidence>
<keyword evidence="9" id="KW-0131">Cell cycle</keyword>
<evidence type="ECO:0000256" key="1">
    <source>
        <dbReference type="ARBA" id="ARBA00004123"/>
    </source>
</evidence>
<dbReference type="GO" id="GO:0005739">
    <property type="term" value="C:mitochondrion"/>
    <property type="evidence" value="ECO:0007669"/>
    <property type="project" value="UniProtKB-SubCell"/>
</dbReference>
<dbReference type="PANTHER" id="PTHR31761">
    <property type="entry name" value="GROWTH ARREST AND DNA DAMAGE-INDUCIBLE PROTEINS-INTERACTING PROTEIN 1 GADD45GIP1"/>
    <property type="match status" value="1"/>
</dbReference>
<comment type="caution">
    <text evidence="14">The sequence shown here is derived from an EMBL/GenBank/DDBJ whole genome shotgun (WGS) entry which is preliminary data.</text>
</comment>
<comment type="function">
    <text evidence="13">Acts as a negative regulator of G1 to S cell cycle phase progression by inhibiting cyclin-dependent kinases. Inhibitory effects are additive with GADD45 proteins but also occur in the absence of GADD45 proteins. Acts as a repressor of the orphan nuclear receptor NR4A1 by inhibiting AB domain-mediated transcriptional activity. May be involved in the hormone-mediated regulation of NR4A1 transcriptional activity. May play a role in mitochondrial protein synthesis.</text>
</comment>
<evidence type="ECO:0000256" key="2">
    <source>
        <dbReference type="ARBA" id="ARBA00004173"/>
    </source>
</evidence>
<evidence type="ECO:0000313" key="14">
    <source>
        <dbReference type="EMBL" id="VEL12900.1"/>
    </source>
</evidence>
<dbReference type="InterPro" id="IPR018472">
    <property type="entry name" value="Ribosomal_mL64"/>
</dbReference>
<evidence type="ECO:0000256" key="13">
    <source>
        <dbReference type="ARBA" id="ARBA00060144"/>
    </source>
</evidence>
<accession>A0A3S5CJA9</accession>
<dbReference type="GO" id="GO:0005634">
    <property type="term" value="C:nucleus"/>
    <property type="evidence" value="ECO:0007669"/>
    <property type="project" value="UniProtKB-SubCell"/>
</dbReference>
<keyword evidence="8" id="KW-0687">Ribonucleoprotein</keyword>
<dbReference type="Gene3D" id="6.10.280.120">
    <property type="entry name" value="Growth arrest and DNA-damage-inducible proteins-interacting protein 1"/>
    <property type="match status" value="1"/>
</dbReference>
<keyword evidence="5" id="KW-0175">Coiled coil</keyword>
<evidence type="ECO:0000256" key="4">
    <source>
        <dbReference type="ARBA" id="ARBA00022980"/>
    </source>
</evidence>
<keyword evidence="4" id="KW-0689">Ribosomal protein</keyword>
<organism evidence="14 15">
    <name type="scientific">Protopolystoma xenopodis</name>
    <dbReference type="NCBI Taxonomy" id="117903"/>
    <lineage>
        <taxon>Eukaryota</taxon>
        <taxon>Metazoa</taxon>
        <taxon>Spiralia</taxon>
        <taxon>Lophotrochozoa</taxon>
        <taxon>Platyhelminthes</taxon>
        <taxon>Monogenea</taxon>
        <taxon>Polyopisthocotylea</taxon>
        <taxon>Polystomatidea</taxon>
        <taxon>Polystomatidae</taxon>
        <taxon>Protopolystoma</taxon>
    </lineage>
</organism>
<evidence type="ECO:0000256" key="5">
    <source>
        <dbReference type="ARBA" id="ARBA00023054"/>
    </source>
</evidence>
<dbReference type="Proteomes" id="UP000784294">
    <property type="component" value="Unassembled WGS sequence"/>
</dbReference>
<evidence type="ECO:0000256" key="7">
    <source>
        <dbReference type="ARBA" id="ARBA00023242"/>
    </source>
</evidence>
<evidence type="ECO:0000256" key="11">
    <source>
        <dbReference type="ARBA" id="ARBA00035184"/>
    </source>
</evidence>
<comment type="subcellular location">
    <subcellularLocation>
        <location evidence="2">Mitochondrion</location>
    </subcellularLocation>
    <subcellularLocation>
        <location evidence="1">Nucleus</location>
    </subcellularLocation>
</comment>
<comment type="similarity">
    <text evidence="3">Belongs to the mitochondrion-specific ribosomal protein mL64 family.</text>
</comment>
<evidence type="ECO:0000256" key="9">
    <source>
        <dbReference type="ARBA" id="ARBA00023306"/>
    </source>
</evidence>
<keyword evidence="7" id="KW-0539">Nucleus</keyword>
<evidence type="ECO:0000313" key="15">
    <source>
        <dbReference type="Proteomes" id="UP000784294"/>
    </source>
</evidence>
<evidence type="ECO:0000256" key="3">
    <source>
        <dbReference type="ARBA" id="ARBA00005421"/>
    </source>
</evidence>
<keyword evidence="6" id="KW-0496">Mitochondrion</keyword>
<reference evidence="14" key="1">
    <citation type="submission" date="2018-11" db="EMBL/GenBank/DDBJ databases">
        <authorList>
            <consortium name="Pathogen Informatics"/>
        </authorList>
    </citation>
    <scope>NUCLEOTIDE SEQUENCE</scope>
</reference>